<dbReference type="OMA" id="AFHNDVA"/>
<evidence type="ECO:0000313" key="1">
    <source>
        <dbReference type="EMBL" id="EMG48326.1"/>
    </source>
</evidence>
<dbReference type="OrthoDB" id="4074932at2759"/>
<name>M3IPF3_CANMX</name>
<organism evidence="1 2">
    <name type="scientific">Candida maltosa (strain Xu316)</name>
    <name type="common">Yeast</name>
    <dbReference type="NCBI Taxonomy" id="1245528"/>
    <lineage>
        <taxon>Eukaryota</taxon>
        <taxon>Fungi</taxon>
        <taxon>Dikarya</taxon>
        <taxon>Ascomycota</taxon>
        <taxon>Saccharomycotina</taxon>
        <taxon>Pichiomycetes</taxon>
        <taxon>Debaryomycetaceae</taxon>
        <taxon>Candida/Lodderomyces clade</taxon>
        <taxon>Candida</taxon>
    </lineage>
</organism>
<dbReference type="HOGENOM" id="CLU_2739759_0_0_1"/>
<accession>M3IPF3</accession>
<proteinExistence type="predicted"/>
<dbReference type="eggNOG" id="ENOG502R5KU">
    <property type="taxonomic scope" value="Eukaryota"/>
</dbReference>
<sequence>MSARNFSTSAFSLFQKAAIKKSIPTPTTTTRVVINKWTPSHGNSFRSFAEYRLKVTNQSPLAKAAKNHNKVHNA</sequence>
<gene>
    <name evidence="1" type="ORF">G210_1117</name>
</gene>
<dbReference type="AlphaFoldDB" id="M3IPF3"/>
<dbReference type="Proteomes" id="UP000011777">
    <property type="component" value="Unassembled WGS sequence"/>
</dbReference>
<evidence type="ECO:0000313" key="2">
    <source>
        <dbReference type="Proteomes" id="UP000011777"/>
    </source>
</evidence>
<protein>
    <submittedName>
        <fullName evidence="1">Uncharacterized protein</fullName>
    </submittedName>
</protein>
<keyword evidence="2" id="KW-1185">Reference proteome</keyword>
<dbReference type="EMBL" id="AOGT01001158">
    <property type="protein sequence ID" value="EMG48326.1"/>
    <property type="molecule type" value="Genomic_DNA"/>
</dbReference>
<comment type="caution">
    <text evidence="1">The sequence shown here is derived from an EMBL/GenBank/DDBJ whole genome shotgun (WGS) entry which is preliminary data.</text>
</comment>
<reference evidence="1 2" key="1">
    <citation type="submission" date="2013-02" db="EMBL/GenBank/DDBJ databases">
        <title>Genome sequence of Candida maltosa Xu316, a potential industrial strain for xylitol and ethanol production.</title>
        <authorList>
            <person name="Yu J."/>
            <person name="Wang Q."/>
            <person name="Geng X."/>
            <person name="Bao W."/>
            <person name="He P."/>
            <person name="Cai J."/>
        </authorList>
    </citation>
    <scope>NUCLEOTIDE SEQUENCE [LARGE SCALE GENOMIC DNA]</scope>
    <source>
        <strain evidence="2">Xu316</strain>
    </source>
</reference>